<dbReference type="KEGG" id="bsa:Bacsa_1147"/>
<dbReference type="AlphaFoldDB" id="F0R5M7"/>
<dbReference type="RefSeq" id="WP_013617182.1">
    <property type="nucleotide sequence ID" value="NC_015164.1"/>
</dbReference>
<evidence type="ECO:0000313" key="2">
    <source>
        <dbReference type="Proteomes" id="UP000007486"/>
    </source>
</evidence>
<keyword evidence="2" id="KW-1185">Reference proteome</keyword>
<dbReference type="HOGENOM" id="CLU_884705_0_0_10"/>
<proteinExistence type="predicted"/>
<accession>F0R5M7</accession>
<organism evidence="1 2">
    <name type="scientific">Phocaeicola salanitronis (strain DSM 18170 / JCM 13657 / CCUG 60908 / BL78)</name>
    <name type="common">Bacteroides salanitronis</name>
    <dbReference type="NCBI Taxonomy" id="667015"/>
    <lineage>
        <taxon>Bacteria</taxon>
        <taxon>Pseudomonadati</taxon>
        <taxon>Bacteroidota</taxon>
        <taxon>Bacteroidia</taxon>
        <taxon>Bacteroidales</taxon>
        <taxon>Bacteroidaceae</taxon>
        <taxon>Phocaeicola</taxon>
    </lineage>
</organism>
<reference evidence="1 2" key="1">
    <citation type="journal article" date="2011" name="Stand. Genomic Sci.">
        <title>Complete genome sequence of Bacteroides salanitronis type strain (BL78).</title>
        <authorList>
            <person name="Gronow S."/>
            <person name="Held B."/>
            <person name="Lucas S."/>
            <person name="Lapidus A."/>
            <person name="Del Rio T.G."/>
            <person name="Nolan M."/>
            <person name="Tice H."/>
            <person name="Deshpande S."/>
            <person name="Cheng J.F."/>
            <person name="Pitluck S."/>
            <person name="Liolios K."/>
            <person name="Pagani I."/>
            <person name="Ivanova N."/>
            <person name="Mavromatis K."/>
            <person name="Pati A."/>
            <person name="Tapia R."/>
            <person name="Han C."/>
            <person name="Goodwin L."/>
            <person name="Chen A."/>
            <person name="Palaniappan K."/>
            <person name="Land M."/>
            <person name="Hauser L."/>
            <person name="Chang Y.J."/>
            <person name="Jeffries C.D."/>
            <person name="Brambilla E.M."/>
            <person name="Rohde M."/>
            <person name="Goker M."/>
            <person name="Detter J.C."/>
            <person name="Woyke T."/>
            <person name="Bristow J."/>
            <person name="Markowitz V."/>
            <person name="Hugenholtz P."/>
            <person name="Kyrpides N.C."/>
            <person name="Klenk H.P."/>
            <person name="Eisen J.A."/>
        </authorList>
    </citation>
    <scope>NUCLEOTIDE SEQUENCE [LARGE SCALE GENOMIC DNA]</scope>
    <source>
        <strain evidence="1 2">DSM 18170</strain>
    </source>
</reference>
<evidence type="ECO:0000313" key="1">
    <source>
        <dbReference type="EMBL" id="ADY35734.1"/>
    </source>
</evidence>
<gene>
    <name evidence="1" type="ordered locus">Bacsa_1147</name>
</gene>
<sequence length="314" mass="37349">MEQNEINEENVLNELLMQSGLIIPYNKSFTLVMEERCRNFIDEKLNFDVFADLAMNYTKNSCPDLLKSHIWELIDENEKLSPCVWNTLVFYIIYIAIIDKEDEKEKAIYSCMLQNILVQRKGHWEELRFPSYLLKLYGFMDAYLKNNEVGSGDFPNDFLGKMFGDINSLKTTLNTEEEQRKLKIIGKYAWKHHLEEMIRNGEIQYQDPYLKAMVFLQYLFENRPSVFIHDGVFELIRESKFLQSQKKETLDRILETIRDAEIINEETERSKSSVILRLISEEHITDDTFLQEKFTPKEFFVCVYYELLLESILN</sequence>
<dbReference type="STRING" id="667015.Bacsa_1147"/>
<dbReference type="eggNOG" id="ENOG5030WIA">
    <property type="taxonomic scope" value="Bacteria"/>
</dbReference>
<dbReference type="EMBL" id="CP002530">
    <property type="protein sequence ID" value="ADY35734.1"/>
    <property type="molecule type" value="Genomic_DNA"/>
</dbReference>
<dbReference type="Proteomes" id="UP000007486">
    <property type="component" value="Chromosome"/>
</dbReference>
<dbReference type="OrthoDB" id="10012322at2"/>
<name>F0R5M7_PHOSB</name>
<protein>
    <submittedName>
        <fullName evidence="1">Uncharacterized protein</fullName>
    </submittedName>
</protein>